<name>A0ABM3JHC1_BACDO</name>
<keyword evidence="2" id="KW-1185">Reference proteome</keyword>
<dbReference type="Gene3D" id="3.10.10.10">
    <property type="entry name" value="HIV Type 1 Reverse Transcriptase, subunit A, domain 1"/>
    <property type="match status" value="1"/>
</dbReference>
<proteinExistence type="predicted"/>
<evidence type="ECO:0000313" key="3">
    <source>
        <dbReference type="RefSeq" id="XP_049308624.1"/>
    </source>
</evidence>
<dbReference type="RefSeq" id="XP_049308624.1">
    <property type="nucleotide sequence ID" value="XM_049452667.1"/>
</dbReference>
<dbReference type="PANTHER" id="PTHR37984">
    <property type="entry name" value="PROTEIN CBG26694"/>
    <property type="match status" value="1"/>
</dbReference>
<evidence type="ECO:0000256" key="1">
    <source>
        <dbReference type="SAM" id="MobiDB-lite"/>
    </source>
</evidence>
<feature type="compositionally biased region" description="Basic and acidic residues" evidence="1">
    <location>
        <begin position="118"/>
        <end position="131"/>
    </location>
</feature>
<dbReference type="InterPro" id="IPR050951">
    <property type="entry name" value="Retrovirus_Pol_polyprotein"/>
</dbReference>
<organism evidence="2 3">
    <name type="scientific">Bactrocera dorsalis</name>
    <name type="common">Oriental fruit fly</name>
    <name type="synonym">Dacus dorsalis</name>
    <dbReference type="NCBI Taxonomy" id="27457"/>
    <lineage>
        <taxon>Eukaryota</taxon>
        <taxon>Metazoa</taxon>
        <taxon>Ecdysozoa</taxon>
        <taxon>Arthropoda</taxon>
        <taxon>Hexapoda</taxon>
        <taxon>Insecta</taxon>
        <taxon>Pterygota</taxon>
        <taxon>Neoptera</taxon>
        <taxon>Endopterygota</taxon>
        <taxon>Diptera</taxon>
        <taxon>Brachycera</taxon>
        <taxon>Muscomorpha</taxon>
        <taxon>Tephritoidea</taxon>
        <taxon>Tephritidae</taxon>
        <taxon>Bactrocera</taxon>
        <taxon>Bactrocera</taxon>
    </lineage>
</organism>
<feature type="region of interest" description="Disordered" evidence="1">
    <location>
        <begin position="104"/>
        <end position="131"/>
    </location>
</feature>
<protein>
    <submittedName>
        <fullName evidence="3">Uncharacterized protein LOC125777577</fullName>
    </submittedName>
</protein>
<reference evidence="3" key="1">
    <citation type="submission" date="2025-08" db="UniProtKB">
        <authorList>
            <consortium name="RefSeq"/>
        </authorList>
    </citation>
    <scope>IDENTIFICATION</scope>
    <source>
        <tissue evidence="3">Adult</tissue>
    </source>
</reference>
<dbReference type="PANTHER" id="PTHR37984:SF5">
    <property type="entry name" value="PROTEIN NYNRIN-LIKE"/>
    <property type="match status" value="1"/>
</dbReference>
<dbReference type="SUPFAM" id="SSF56672">
    <property type="entry name" value="DNA/RNA polymerases"/>
    <property type="match status" value="1"/>
</dbReference>
<dbReference type="GeneID" id="125777577"/>
<accession>A0ABM3JHC1</accession>
<evidence type="ECO:0000313" key="2">
    <source>
        <dbReference type="Proteomes" id="UP001652620"/>
    </source>
</evidence>
<gene>
    <name evidence="3" type="primary">LOC125777577</name>
</gene>
<dbReference type="InterPro" id="IPR043502">
    <property type="entry name" value="DNA/RNA_pol_sf"/>
</dbReference>
<sequence>MMKSKAAVKPNKRSSLTFKDIWMNGVIDTGADLTKERVCLVGIGDSELTTIGSFPIRIEVDGIWLEIKFHVAKETDLKYALVIGNNILKDVDLIVTEDGAEFRRKGAGKQQRKVQQLADKHSEKSSDGADVKEHAAEAVELETKVTGEHKQVQKTVSRNSGMQKAVAIEHSEYVSERDALAEKPREHPPMWNAMEKLYNEGAGKSVVIAGKSVAVAGENRVVQLMKEFGELCLAESINEKADVEVNVSHLPVEQADAVKEMVGAYIPVRNFKSPVEMKILLIDDNPVFERPRRMSYADRCVVGEQVTQWLPEGIIKPSIYYASPVVLVSKKDGGKRLCCDYRRLNEKIV</sequence>
<dbReference type="Proteomes" id="UP001652620">
    <property type="component" value="Chromosome 3"/>
</dbReference>